<keyword evidence="2" id="KW-0812">Transmembrane</keyword>
<feature type="region of interest" description="Disordered" evidence="1">
    <location>
        <begin position="1"/>
        <end position="23"/>
    </location>
</feature>
<feature type="region of interest" description="Disordered" evidence="1">
    <location>
        <begin position="119"/>
        <end position="156"/>
    </location>
</feature>
<keyword evidence="2" id="KW-0472">Membrane</keyword>
<protein>
    <submittedName>
        <fullName evidence="3">Uncharacterized protein</fullName>
    </submittedName>
</protein>
<organism evidence="3 4">
    <name type="scientific">Kitasatospora arboriphila</name>
    <dbReference type="NCBI Taxonomy" id="258052"/>
    <lineage>
        <taxon>Bacteria</taxon>
        <taxon>Bacillati</taxon>
        <taxon>Actinomycetota</taxon>
        <taxon>Actinomycetes</taxon>
        <taxon>Kitasatosporales</taxon>
        <taxon>Streptomycetaceae</taxon>
        <taxon>Kitasatospora</taxon>
    </lineage>
</organism>
<feature type="compositionally biased region" description="Basic and acidic residues" evidence="1">
    <location>
        <begin position="136"/>
        <end position="145"/>
    </location>
</feature>
<name>A0ABN1TEY0_9ACTN</name>
<keyword evidence="4" id="KW-1185">Reference proteome</keyword>
<evidence type="ECO:0000313" key="4">
    <source>
        <dbReference type="Proteomes" id="UP001499987"/>
    </source>
</evidence>
<feature type="region of interest" description="Disordered" evidence="1">
    <location>
        <begin position="57"/>
        <end position="98"/>
    </location>
</feature>
<evidence type="ECO:0000256" key="1">
    <source>
        <dbReference type="SAM" id="MobiDB-lite"/>
    </source>
</evidence>
<reference evidence="3 4" key="1">
    <citation type="journal article" date="2019" name="Int. J. Syst. Evol. Microbiol.">
        <title>The Global Catalogue of Microorganisms (GCM) 10K type strain sequencing project: providing services to taxonomists for standard genome sequencing and annotation.</title>
        <authorList>
            <consortium name="The Broad Institute Genomics Platform"/>
            <consortium name="The Broad Institute Genome Sequencing Center for Infectious Disease"/>
            <person name="Wu L."/>
            <person name="Ma J."/>
        </authorList>
    </citation>
    <scope>NUCLEOTIDE SEQUENCE [LARGE SCALE GENOMIC DNA]</scope>
    <source>
        <strain evidence="3 4">JCM 13002</strain>
    </source>
</reference>
<gene>
    <name evidence="3" type="ORF">GCM10009663_22250</name>
</gene>
<evidence type="ECO:0000313" key="3">
    <source>
        <dbReference type="EMBL" id="GAA1079481.1"/>
    </source>
</evidence>
<proteinExistence type="predicted"/>
<feature type="compositionally biased region" description="Acidic residues" evidence="1">
    <location>
        <begin position="146"/>
        <end position="156"/>
    </location>
</feature>
<dbReference type="EMBL" id="BAAALD010000015">
    <property type="protein sequence ID" value="GAA1079481.1"/>
    <property type="molecule type" value="Genomic_DNA"/>
</dbReference>
<accession>A0ABN1TEY0</accession>
<dbReference type="Proteomes" id="UP001499987">
    <property type="component" value="Unassembled WGS sequence"/>
</dbReference>
<feature type="compositionally biased region" description="Acidic residues" evidence="1">
    <location>
        <begin position="63"/>
        <end position="73"/>
    </location>
</feature>
<feature type="transmembrane region" description="Helical" evidence="2">
    <location>
        <begin position="36"/>
        <end position="56"/>
    </location>
</feature>
<keyword evidence="2" id="KW-1133">Transmembrane helix</keyword>
<comment type="caution">
    <text evidence="3">The sequence shown here is derived from an EMBL/GenBank/DDBJ whole genome shotgun (WGS) entry which is preliminary data.</text>
</comment>
<evidence type="ECO:0000256" key="2">
    <source>
        <dbReference type="SAM" id="Phobius"/>
    </source>
</evidence>
<sequence length="156" mass="16277">MRVNDSTPSEPTPEEGERTSRAENAKNLIKKHKGKFLAVGGAIATVAAAVVVAGLVGGSGTGETEDAGDTDGTEDLRDSESAADLGDADRPKRKSPVGHDVVAALVKLADGWQASEERRAAYKEATGEDLPADSTYRSEHRRGDFGDEEDPGDAVA</sequence>